<comment type="subcellular location">
    <subcellularLocation>
        <location evidence="1">Membrane</location>
        <topology evidence="1">Multi-pass membrane protein</topology>
    </subcellularLocation>
</comment>
<gene>
    <name evidence="6" type="ordered locus">PCC8801_1760</name>
</gene>
<dbReference type="KEGG" id="cyp:PCC8801_1760"/>
<keyword evidence="7" id="KW-1185">Reference proteome</keyword>
<dbReference type="AlphaFoldDB" id="B7JWV7"/>
<dbReference type="eggNOG" id="COG0619">
    <property type="taxonomic scope" value="Bacteria"/>
</dbReference>
<evidence type="ECO:0000256" key="4">
    <source>
        <dbReference type="ARBA" id="ARBA00023136"/>
    </source>
</evidence>
<dbReference type="HOGENOM" id="CLU_056469_2_0_3"/>
<dbReference type="STRING" id="41431.PCC8801_1760"/>
<keyword evidence="2 5" id="KW-0812">Transmembrane</keyword>
<feature type="transmembrane region" description="Helical" evidence="5">
    <location>
        <begin position="128"/>
        <end position="154"/>
    </location>
</feature>
<dbReference type="Proteomes" id="UP000008204">
    <property type="component" value="Chromosome"/>
</dbReference>
<feature type="transmembrane region" description="Helical" evidence="5">
    <location>
        <begin position="260"/>
        <end position="280"/>
    </location>
</feature>
<feature type="transmembrane region" description="Helical" evidence="5">
    <location>
        <begin position="64"/>
        <end position="86"/>
    </location>
</feature>
<evidence type="ECO:0000256" key="3">
    <source>
        <dbReference type="ARBA" id="ARBA00022989"/>
    </source>
</evidence>
<dbReference type="EMBL" id="CP001287">
    <property type="protein sequence ID" value="ACK65806.1"/>
    <property type="molecule type" value="Genomic_DNA"/>
</dbReference>
<dbReference type="InterPro" id="IPR003339">
    <property type="entry name" value="ABC/ECF_trnsptr_transmembrane"/>
</dbReference>
<dbReference type="GO" id="GO:0005886">
    <property type="term" value="C:plasma membrane"/>
    <property type="evidence" value="ECO:0007669"/>
    <property type="project" value="UniProtKB-ARBA"/>
</dbReference>
<organism evidence="6 7">
    <name type="scientific">Rippkaea orientalis (strain PCC 8801 / RF-1)</name>
    <name type="common">Cyanothece sp. (strain PCC 8801)</name>
    <dbReference type="NCBI Taxonomy" id="41431"/>
    <lineage>
        <taxon>Bacteria</taxon>
        <taxon>Bacillati</taxon>
        <taxon>Cyanobacteriota</taxon>
        <taxon>Cyanophyceae</taxon>
        <taxon>Oscillatoriophycideae</taxon>
        <taxon>Chroococcales</taxon>
        <taxon>Aphanothecaceae</taxon>
        <taxon>Rippkaea</taxon>
        <taxon>Rippkaea orientalis</taxon>
    </lineage>
</organism>
<evidence type="ECO:0000256" key="5">
    <source>
        <dbReference type="SAM" id="Phobius"/>
    </source>
</evidence>
<sequence length="291" mass="33265">MFKFESVEHDSLFTRLDFRTKLVMIVVITIIAFVWESPIIGAFLTLSISLSCLWAGIKLDYLKLVFKVMIPFYVFLLITMGFFNIIQVKTLISQATLTPIEQVELTTFIAIPKNWLWVGGASMSQEGILYGLNIILKTLTMILVIPLAIFTTDINQMIVGMVRLKIPYKIVFIFSSTLRFFPLLLDEIEAIIQAQKLRGLNLEKMGLIRKAKVYSTVAVPLILNAMTKSQKLEIVLQSKAFSGSSNRTYLHQSILTQLDYVMIGFFVLFLLITMILYWGWGIGKFTWLIYS</sequence>
<protein>
    <submittedName>
        <fullName evidence="6">Cobalt transport protein</fullName>
    </submittedName>
</protein>
<dbReference type="CDD" id="cd16914">
    <property type="entry name" value="EcfT"/>
    <property type="match status" value="1"/>
</dbReference>
<name>B7JWV7_RIPO1</name>
<evidence type="ECO:0000313" key="7">
    <source>
        <dbReference type="Proteomes" id="UP000008204"/>
    </source>
</evidence>
<keyword evidence="3 5" id="KW-1133">Transmembrane helix</keyword>
<evidence type="ECO:0000313" key="6">
    <source>
        <dbReference type="EMBL" id="ACK65806.1"/>
    </source>
</evidence>
<dbReference type="RefSeq" id="WP_012595079.1">
    <property type="nucleotide sequence ID" value="NC_011726.1"/>
</dbReference>
<keyword evidence="4 5" id="KW-0472">Membrane</keyword>
<dbReference type="PANTHER" id="PTHR33514:SF13">
    <property type="entry name" value="PROTEIN ABCI12, CHLOROPLASTIC"/>
    <property type="match status" value="1"/>
</dbReference>
<feature type="transmembrane region" description="Helical" evidence="5">
    <location>
        <begin position="12"/>
        <end position="33"/>
    </location>
</feature>
<proteinExistence type="predicted"/>
<evidence type="ECO:0000256" key="1">
    <source>
        <dbReference type="ARBA" id="ARBA00004141"/>
    </source>
</evidence>
<dbReference type="OrthoDB" id="6400at2"/>
<reference evidence="7" key="1">
    <citation type="journal article" date="2011" name="MBio">
        <title>Novel metabolic attributes of the genus Cyanothece, comprising a group of unicellular nitrogen-fixing Cyanobacteria.</title>
        <authorList>
            <person name="Bandyopadhyay A."/>
            <person name="Elvitigala T."/>
            <person name="Welsh E."/>
            <person name="Stockel J."/>
            <person name="Liberton M."/>
            <person name="Min H."/>
            <person name="Sherman L.A."/>
            <person name="Pakrasi H.B."/>
        </authorList>
    </citation>
    <scope>NUCLEOTIDE SEQUENCE [LARGE SCALE GENOMIC DNA]</scope>
    <source>
        <strain evidence="7">PCC 8801</strain>
    </source>
</reference>
<evidence type="ECO:0000256" key="2">
    <source>
        <dbReference type="ARBA" id="ARBA00022692"/>
    </source>
</evidence>
<dbReference type="PANTHER" id="PTHR33514">
    <property type="entry name" value="PROTEIN ABCI12, CHLOROPLASTIC"/>
    <property type="match status" value="1"/>
</dbReference>
<accession>B7JWV7</accession>
<dbReference type="Pfam" id="PF02361">
    <property type="entry name" value="CbiQ"/>
    <property type="match status" value="1"/>
</dbReference>